<evidence type="ECO:0000259" key="3">
    <source>
        <dbReference type="Pfam" id="PF01734"/>
    </source>
</evidence>
<evidence type="ECO:0000256" key="1">
    <source>
        <dbReference type="ARBA" id="ARBA00023098"/>
    </source>
</evidence>
<organism evidence="4 5">
    <name type="scientific">Chitinophaga solisilvae</name>
    <dbReference type="NCBI Taxonomy" id="1233460"/>
    <lineage>
        <taxon>Bacteria</taxon>
        <taxon>Pseudomonadati</taxon>
        <taxon>Bacteroidota</taxon>
        <taxon>Chitinophagia</taxon>
        <taxon>Chitinophagales</taxon>
        <taxon>Chitinophagaceae</taxon>
        <taxon>Chitinophaga</taxon>
    </lineage>
</organism>
<evidence type="ECO:0000256" key="2">
    <source>
        <dbReference type="SAM" id="Phobius"/>
    </source>
</evidence>
<comment type="caution">
    <text evidence="4">The sequence shown here is derived from an EMBL/GenBank/DDBJ whole genome shotgun (WGS) entry which is preliminary data.</text>
</comment>
<feature type="transmembrane region" description="Helical" evidence="2">
    <location>
        <begin position="262"/>
        <end position="281"/>
    </location>
</feature>
<dbReference type="AlphaFoldDB" id="A0A9Q5GQR0"/>
<feature type="transmembrane region" description="Helical" evidence="2">
    <location>
        <begin position="151"/>
        <end position="167"/>
    </location>
</feature>
<sequence>MLPYFKQALRFMSHLLKSFWLFFPGIFYLLLIMFASWTLDQGKDVIVAFTENVYRIRIVFFLAIGFWVYVSWYSSRIVAYTKRARQIMDLQQFAEMPANKATLTYTANNRYFNISQSFLDQFPRMMGHCCFLMLELAILQSPALYHPVSFLQAWIIFAVALTALYFTDRPLSNIAVQPWFQLLFYMLLTAWLIITFATGFIPHTSIMLLFVLLLGLHVVFTVYIHLRQFKLAEDSMKPQLNTRTLLDIVMDFFHIPRAEKAFFRWFNITGTAALIVYFAAIQSLDFARKIGPFPYLVLAFGMLLGFGNIITALSVRYRISFHFILLVIALIFGIKETHYVKLTPATAGNNYNERPSLDTYLRAWLRSRPVAKDSAYDVYFVMANGGASRSAYWTAAVLGSIEDASIRQHPGDRFSRHLFCLSGTSGGGVGMAAYFALLRDKSQQQPLYARSAMAYLRQDYFSYTFARMLGPDYFRYIVRTSRAADRAAALEESFEKSTDIAGDSLYRIPFDNAMSSFPAMRGDTAFMPVLCINTTRMQDGNPGLVSNLRLDSGIFNNRVDVLSLLRHDSDITITSGAILGARFPYLSPAGRIQDQYFVDGGYFDNSGAGVIQEIIRGIINIGEDDRHRYGDTSALYQQISRLHFKVIHITNSRVIPKSNQFRKIAPVNNDLFAPLLTIAGAYGMQTTVNDIRLQHYVSDINDYYYKRASYVQIPLYKDSAEWQSDPLRQRFPKGEPSYTMNWFMSDTTIRRINNRLQHNRHLQQLLQEMK</sequence>
<feature type="transmembrane region" description="Helical" evidence="2">
    <location>
        <begin position="293"/>
        <end position="310"/>
    </location>
</feature>
<gene>
    <name evidence="4" type="ORF">ECE50_000985</name>
</gene>
<feature type="transmembrane region" description="Helical" evidence="2">
    <location>
        <begin position="20"/>
        <end position="39"/>
    </location>
</feature>
<keyword evidence="5" id="KW-1185">Reference proteome</keyword>
<keyword evidence="2" id="KW-0812">Transmembrane</keyword>
<feature type="transmembrane region" description="Helical" evidence="2">
    <location>
        <begin position="317"/>
        <end position="334"/>
    </location>
</feature>
<feature type="transmembrane region" description="Helical" evidence="2">
    <location>
        <begin position="179"/>
        <end position="200"/>
    </location>
</feature>
<dbReference type="Pfam" id="PF01734">
    <property type="entry name" value="Patatin"/>
    <property type="match status" value="1"/>
</dbReference>
<protein>
    <submittedName>
        <fullName evidence="4">Patatin-like phospholipase family protein</fullName>
    </submittedName>
</protein>
<dbReference type="InterPro" id="IPR016035">
    <property type="entry name" value="Acyl_Trfase/lysoPLipase"/>
</dbReference>
<proteinExistence type="predicted"/>
<evidence type="ECO:0000313" key="4">
    <source>
        <dbReference type="EMBL" id="NSL85386.1"/>
    </source>
</evidence>
<dbReference type="InterPro" id="IPR002641">
    <property type="entry name" value="PNPLA_dom"/>
</dbReference>
<feature type="transmembrane region" description="Helical" evidence="2">
    <location>
        <begin position="54"/>
        <end position="73"/>
    </location>
</feature>
<feature type="transmembrane region" description="Helical" evidence="2">
    <location>
        <begin position="206"/>
        <end position="226"/>
    </location>
</feature>
<dbReference type="Proteomes" id="UP000281028">
    <property type="component" value="Unassembled WGS sequence"/>
</dbReference>
<feature type="domain" description="PNPLA" evidence="3">
    <location>
        <begin position="385"/>
        <end position="607"/>
    </location>
</feature>
<keyword evidence="2" id="KW-0472">Membrane</keyword>
<keyword evidence="1" id="KW-0443">Lipid metabolism</keyword>
<name>A0A9Q5GQR0_9BACT</name>
<keyword evidence="2" id="KW-1133">Transmembrane helix</keyword>
<accession>A0A9Q5GQR0</accession>
<dbReference type="SUPFAM" id="SSF52151">
    <property type="entry name" value="FabD/lysophospholipase-like"/>
    <property type="match status" value="1"/>
</dbReference>
<dbReference type="OrthoDB" id="1488930at2"/>
<evidence type="ECO:0000313" key="5">
    <source>
        <dbReference type="Proteomes" id="UP000281028"/>
    </source>
</evidence>
<reference evidence="4" key="1">
    <citation type="submission" date="2020-05" db="EMBL/GenBank/DDBJ databases">
        <title>Chitinophaga laudate sp. nov., isolated from a tropical peat swamp.</title>
        <authorList>
            <person name="Goh C.B.S."/>
            <person name="Lee M.S."/>
            <person name="Parimannan S."/>
            <person name="Pasbakhsh P."/>
            <person name="Yule C.M."/>
            <person name="Rajandas H."/>
            <person name="Loke S."/>
            <person name="Croft L."/>
            <person name="Tan J.B.L."/>
        </authorList>
    </citation>
    <scope>NUCLEOTIDE SEQUENCE</scope>
    <source>
        <strain evidence="4">Mgbs1</strain>
    </source>
</reference>
<dbReference type="GO" id="GO:0006629">
    <property type="term" value="P:lipid metabolic process"/>
    <property type="evidence" value="ECO:0007669"/>
    <property type="project" value="UniProtKB-KW"/>
</dbReference>
<dbReference type="EMBL" id="RIAR02000001">
    <property type="protein sequence ID" value="NSL85386.1"/>
    <property type="molecule type" value="Genomic_DNA"/>
</dbReference>